<dbReference type="GO" id="GO:0008168">
    <property type="term" value="F:methyltransferase activity"/>
    <property type="evidence" value="ECO:0007669"/>
    <property type="project" value="UniProtKB-KW"/>
</dbReference>
<keyword evidence="2" id="KW-0489">Methyltransferase</keyword>
<dbReference type="Proteomes" id="UP000249616">
    <property type="component" value="Chromosome"/>
</dbReference>
<keyword evidence="2" id="KW-0808">Transferase</keyword>
<dbReference type="EMBL" id="CP030073">
    <property type="protein sequence ID" value="AWW42872.1"/>
    <property type="molecule type" value="Genomic_DNA"/>
</dbReference>
<name>A0A2Z4JCB9_9ACTN</name>
<dbReference type="CDD" id="cd02440">
    <property type="entry name" value="AdoMet_MTases"/>
    <property type="match status" value="1"/>
</dbReference>
<dbReference type="PANTHER" id="PTHR43861:SF1">
    <property type="entry name" value="TRANS-ACONITATE 2-METHYLTRANSFERASE"/>
    <property type="match status" value="1"/>
</dbReference>
<protein>
    <submittedName>
        <fullName evidence="2">SAM-dependent methyltransferase</fullName>
    </submittedName>
</protein>
<evidence type="ECO:0000313" key="3">
    <source>
        <dbReference type="Proteomes" id="UP000249616"/>
    </source>
</evidence>
<keyword evidence="3" id="KW-1185">Reference proteome</keyword>
<dbReference type="InterPro" id="IPR029063">
    <property type="entry name" value="SAM-dependent_MTases_sf"/>
</dbReference>
<feature type="compositionally biased region" description="Basic and acidic residues" evidence="1">
    <location>
        <begin position="54"/>
        <end position="69"/>
    </location>
</feature>
<proteinExistence type="predicted"/>
<dbReference type="GO" id="GO:0032259">
    <property type="term" value="P:methylation"/>
    <property type="evidence" value="ECO:0007669"/>
    <property type="project" value="UniProtKB-KW"/>
</dbReference>
<evidence type="ECO:0000256" key="1">
    <source>
        <dbReference type="SAM" id="MobiDB-lite"/>
    </source>
</evidence>
<sequence>MRISRPGTSQGCALTVCRCRPCRRKPQGARSVARHDNGCVTRESGSRGPSAPEGHGRYGERVFRPQDEGEPERIDLGALTYDATTLARLRQLGVGQGWRCLDVGAGTGTVARSLLREAGVTEVVAVDRDVRYLTSRPVAGLTPLAADVTSDDFAPGRFDLVHARFVLMHLPSPARTVERLAGLLAPGGVLVLSDAVDLTTDGAPRTPFTLAMRAMWQGLRETIGTDVSWVPRCPDLMRAVGLESVAAEVHVPPLVPGSPITRFWARTWDRARASMVATGLVDDAAIDEAERWLESSAFPGLSPGMLTAWGWNPARSG</sequence>
<dbReference type="GO" id="GO:0017000">
    <property type="term" value="P:antibiotic biosynthetic process"/>
    <property type="evidence" value="ECO:0007669"/>
    <property type="project" value="UniProtKB-ARBA"/>
</dbReference>
<dbReference type="Pfam" id="PF13489">
    <property type="entry name" value="Methyltransf_23"/>
    <property type="match status" value="1"/>
</dbReference>
<accession>A0A2Z4JCB9</accession>
<gene>
    <name evidence="2" type="ORF">DN051_36235</name>
</gene>
<evidence type="ECO:0000313" key="2">
    <source>
        <dbReference type="EMBL" id="AWW42872.1"/>
    </source>
</evidence>
<feature type="region of interest" description="Disordered" evidence="1">
    <location>
        <begin position="30"/>
        <end position="69"/>
    </location>
</feature>
<dbReference type="Gene3D" id="3.40.50.150">
    <property type="entry name" value="Vaccinia Virus protein VP39"/>
    <property type="match status" value="1"/>
</dbReference>
<reference evidence="2 3" key="1">
    <citation type="journal article" date="2019" name="Int. J. Syst. Evol. Microbiol.">
        <title>Streptomyces cadmiisoli sp. nov., a novel actinomycete isolated from cadmium-contaminated soil.</title>
        <authorList>
            <person name="Li K."/>
            <person name="Tang X."/>
            <person name="Zhao J."/>
            <person name="Guo Y."/>
            <person name="Tang Y."/>
            <person name="Gao J."/>
        </authorList>
    </citation>
    <scope>NUCLEOTIDE SEQUENCE [LARGE SCALE GENOMIC DNA]</scope>
    <source>
        <strain evidence="2 3">ZFG47</strain>
    </source>
</reference>
<dbReference type="SUPFAM" id="SSF53335">
    <property type="entry name" value="S-adenosyl-L-methionine-dependent methyltransferases"/>
    <property type="match status" value="1"/>
</dbReference>
<dbReference type="AlphaFoldDB" id="A0A2Z4JCB9"/>
<dbReference type="KEGG" id="scad:DN051_36235"/>
<organism evidence="2 3">
    <name type="scientific">Streptomyces cadmiisoli</name>
    <dbReference type="NCBI Taxonomy" id="2184053"/>
    <lineage>
        <taxon>Bacteria</taxon>
        <taxon>Bacillati</taxon>
        <taxon>Actinomycetota</taxon>
        <taxon>Actinomycetes</taxon>
        <taxon>Kitasatosporales</taxon>
        <taxon>Streptomycetaceae</taxon>
        <taxon>Streptomyces</taxon>
        <taxon>Streptomyces aurantiacus group</taxon>
    </lineage>
</organism>
<dbReference type="PANTHER" id="PTHR43861">
    <property type="entry name" value="TRANS-ACONITATE 2-METHYLTRANSFERASE-RELATED"/>
    <property type="match status" value="1"/>
</dbReference>